<comment type="subcellular location">
    <subcellularLocation>
        <location evidence="1">Membrane</location>
        <topology evidence="1">Multi-pass membrane protein</topology>
    </subcellularLocation>
</comment>
<name>A0A4S4D716_CAMSN</name>
<organism evidence="9 10">
    <name type="scientific">Camellia sinensis var. sinensis</name>
    <name type="common">China tea</name>
    <dbReference type="NCBI Taxonomy" id="542762"/>
    <lineage>
        <taxon>Eukaryota</taxon>
        <taxon>Viridiplantae</taxon>
        <taxon>Streptophyta</taxon>
        <taxon>Embryophyta</taxon>
        <taxon>Tracheophyta</taxon>
        <taxon>Spermatophyta</taxon>
        <taxon>Magnoliopsida</taxon>
        <taxon>eudicotyledons</taxon>
        <taxon>Gunneridae</taxon>
        <taxon>Pentapetalae</taxon>
        <taxon>asterids</taxon>
        <taxon>Ericales</taxon>
        <taxon>Theaceae</taxon>
        <taxon>Camellia</taxon>
    </lineage>
</organism>
<protein>
    <recommendedName>
        <fullName evidence="8">PGG domain-containing protein</fullName>
    </recommendedName>
</protein>
<sequence length="246" mass="26938">MGWHRLVFNTSMTCQYGYGKATLDKNITRRYDHGTAYVGTLLPRRYGHEWRTLASLGLHKRLPSGIRVETGSVFELANFSKWKETISIVATLIATVTFTAGITMPGGYIVDSKDPNQGMAILTRKAAFMAFVITDTIALTLSVLAVLTQLYNIADNPIVINKQIALAFILTTCALIAMLVAFITGTYAVLAPSRLSISVCVIPPILLYICLAYCSPKFRNTASLSLSHKGERRAANFGLEERLAGP</sequence>
<keyword evidence="4 7" id="KW-1133">Transmembrane helix</keyword>
<dbReference type="EMBL" id="SDRB02012269">
    <property type="protein sequence ID" value="THF98199.1"/>
    <property type="molecule type" value="Genomic_DNA"/>
</dbReference>
<dbReference type="Proteomes" id="UP000306102">
    <property type="component" value="Unassembled WGS sequence"/>
</dbReference>
<evidence type="ECO:0000256" key="4">
    <source>
        <dbReference type="ARBA" id="ARBA00022989"/>
    </source>
</evidence>
<evidence type="ECO:0000256" key="6">
    <source>
        <dbReference type="ARBA" id="ARBA00023136"/>
    </source>
</evidence>
<evidence type="ECO:0000256" key="1">
    <source>
        <dbReference type="ARBA" id="ARBA00004141"/>
    </source>
</evidence>
<gene>
    <name evidence="9" type="ORF">TEA_016562</name>
</gene>
<evidence type="ECO:0000313" key="9">
    <source>
        <dbReference type="EMBL" id="THF98199.1"/>
    </source>
</evidence>
<evidence type="ECO:0000256" key="2">
    <source>
        <dbReference type="ARBA" id="ARBA00022692"/>
    </source>
</evidence>
<comment type="caution">
    <text evidence="9">The sequence shown here is derived from an EMBL/GenBank/DDBJ whole genome shotgun (WGS) entry which is preliminary data.</text>
</comment>
<accession>A0A4S4D716</accession>
<proteinExistence type="predicted"/>
<keyword evidence="3" id="KW-0677">Repeat</keyword>
<feature type="transmembrane region" description="Helical" evidence="7">
    <location>
        <begin position="195"/>
        <end position="214"/>
    </location>
</feature>
<dbReference type="AlphaFoldDB" id="A0A4S4D716"/>
<evidence type="ECO:0000256" key="5">
    <source>
        <dbReference type="ARBA" id="ARBA00023043"/>
    </source>
</evidence>
<reference evidence="9 10" key="1">
    <citation type="journal article" date="2018" name="Proc. Natl. Acad. Sci. U.S.A.">
        <title>Draft genome sequence of Camellia sinensis var. sinensis provides insights into the evolution of the tea genome and tea quality.</title>
        <authorList>
            <person name="Wei C."/>
            <person name="Yang H."/>
            <person name="Wang S."/>
            <person name="Zhao J."/>
            <person name="Liu C."/>
            <person name="Gao L."/>
            <person name="Xia E."/>
            <person name="Lu Y."/>
            <person name="Tai Y."/>
            <person name="She G."/>
            <person name="Sun J."/>
            <person name="Cao H."/>
            <person name="Tong W."/>
            <person name="Gao Q."/>
            <person name="Li Y."/>
            <person name="Deng W."/>
            <person name="Jiang X."/>
            <person name="Wang W."/>
            <person name="Chen Q."/>
            <person name="Zhang S."/>
            <person name="Li H."/>
            <person name="Wu J."/>
            <person name="Wang P."/>
            <person name="Li P."/>
            <person name="Shi C."/>
            <person name="Zheng F."/>
            <person name="Jian J."/>
            <person name="Huang B."/>
            <person name="Shan D."/>
            <person name="Shi M."/>
            <person name="Fang C."/>
            <person name="Yue Y."/>
            <person name="Li F."/>
            <person name="Li D."/>
            <person name="Wei S."/>
            <person name="Han B."/>
            <person name="Jiang C."/>
            <person name="Yin Y."/>
            <person name="Xia T."/>
            <person name="Zhang Z."/>
            <person name="Bennetzen J.L."/>
            <person name="Zhao S."/>
            <person name="Wan X."/>
        </authorList>
    </citation>
    <scope>NUCLEOTIDE SEQUENCE [LARGE SCALE GENOMIC DNA]</scope>
    <source>
        <strain evidence="10">cv. Shuchazao</strain>
        <tissue evidence="9">Leaf</tissue>
    </source>
</reference>
<keyword evidence="6 7" id="KW-0472">Membrane</keyword>
<evidence type="ECO:0000313" key="10">
    <source>
        <dbReference type="Proteomes" id="UP000306102"/>
    </source>
</evidence>
<dbReference type="Pfam" id="PF13962">
    <property type="entry name" value="PGG"/>
    <property type="match status" value="1"/>
</dbReference>
<dbReference type="PANTHER" id="PTHR24186:SF50">
    <property type="entry name" value="ANKYRIN REPEAT-CONTAINING PROTEIN ITN1-LIKE ISOFORM X1"/>
    <property type="match status" value="1"/>
</dbReference>
<dbReference type="PANTHER" id="PTHR24186">
    <property type="entry name" value="PROTEIN PHOSPHATASE 1 REGULATORY SUBUNIT"/>
    <property type="match status" value="1"/>
</dbReference>
<evidence type="ECO:0000256" key="7">
    <source>
        <dbReference type="SAM" id="Phobius"/>
    </source>
</evidence>
<dbReference type="GO" id="GO:0005886">
    <property type="term" value="C:plasma membrane"/>
    <property type="evidence" value="ECO:0007669"/>
    <property type="project" value="TreeGrafter"/>
</dbReference>
<keyword evidence="10" id="KW-1185">Reference proteome</keyword>
<evidence type="ECO:0000256" key="3">
    <source>
        <dbReference type="ARBA" id="ARBA00022737"/>
    </source>
</evidence>
<feature type="transmembrane region" description="Helical" evidence="7">
    <location>
        <begin position="164"/>
        <end position="189"/>
    </location>
</feature>
<feature type="domain" description="PGG" evidence="8">
    <location>
        <begin position="79"/>
        <end position="189"/>
    </location>
</feature>
<dbReference type="InterPro" id="IPR026961">
    <property type="entry name" value="PGG_dom"/>
</dbReference>
<evidence type="ECO:0000259" key="8">
    <source>
        <dbReference type="Pfam" id="PF13962"/>
    </source>
</evidence>
<feature type="transmembrane region" description="Helical" evidence="7">
    <location>
        <begin position="128"/>
        <end position="152"/>
    </location>
</feature>
<feature type="transmembrane region" description="Helical" evidence="7">
    <location>
        <begin position="86"/>
        <end position="108"/>
    </location>
</feature>
<dbReference type="STRING" id="542762.A0A4S4D716"/>
<keyword evidence="5" id="KW-0040">ANK repeat</keyword>
<keyword evidence="2 7" id="KW-0812">Transmembrane</keyword>